<dbReference type="InterPro" id="IPR018062">
    <property type="entry name" value="HTH_AraC-typ_CS"/>
</dbReference>
<dbReference type="InterPro" id="IPR020449">
    <property type="entry name" value="Tscrpt_reg_AraC-type_HTH"/>
</dbReference>
<evidence type="ECO:0000259" key="4">
    <source>
        <dbReference type="PROSITE" id="PS01124"/>
    </source>
</evidence>
<dbReference type="SUPFAM" id="SSF55136">
    <property type="entry name" value="Probable bacterial effector-binding domain"/>
    <property type="match status" value="1"/>
</dbReference>
<accession>A0A8J8MIR7</accession>
<sequence length="285" mass="32935">MNWFKAMNHALSYIEDHIEDDLKSEDIAAIALCSKHHFLRTFTMLTGISLGEYIRQRRLSLAAKDLISTHHKIIDIAYKYGYETPEAFCKAFKKLHGMAPSQARKHSLSLKAIPPLSFQITIKGETRMDYKIIEKDAFQLVGLTRNVTTEHEQNYQIVPAFWQEICKKGITKKMEAQSDTKYAVCYNYDAEIKEFKYMVGIEGTHINDVEGTEVLEIPKSTWAIFESVGPMPHAIQKVWKRIYSEWFPATKYEHASTPELEVYLPGDATSDDYRCQVWIPIVEKK</sequence>
<dbReference type="InterPro" id="IPR011256">
    <property type="entry name" value="Reg_factor_effector_dom_sf"/>
</dbReference>
<dbReference type="InterPro" id="IPR010499">
    <property type="entry name" value="AraC_E-bd"/>
</dbReference>
<evidence type="ECO:0000256" key="3">
    <source>
        <dbReference type="ARBA" id="ARBA00023163"/>
    </source>
</evidence>
<evidence type="ECO:0000313" key="6">
    <source>
        <dbReference type="Proteomes" id="UP000683246"/>
    </source>
</evidence>
<dbReference type="PROSITE" id="PS00041">
    <property type="entry name" value="HTH_ARAC_FAMILY_1"/>
    <property type="match status" value="1"/>
</dbReference>
<organism evidence="5 6">
    <name type="scientific">Vallitalea pronyensis</name>
    <dbReference type="NCBI Taxonomy" id="1348613"/>
    <lineage>
        <taxon>Bacteria</taxon>
        <taxon>Bacillati</taxon>
        <taxon>Bacillota</taxon>
        <taxon>Clostridia</taxon>
        <taxon>Lachnospirales</taxon>
        <taxon>Vallitaleaceae</taxon>
        <taxon>Vallitalea</taxon>
    </lineage>
</organism>
<name>A0A8J8MIR7_9FIRM</name>
<keyword evidence="6" id="KW-1185">Reference proteome</keyword>
<dbReference type="InterPro" id="IPR050959">
    <property type="entry name" value="MarA-like"/>
</dbReference>
<dbReference type="GO" id="GO:0003700">
    <property type="term" value="F:DNA-binding transcription factor activity"/>
    <property type="evidence" value="ECO:0007669"/>
    <property type="project" value="InterPro"/>
</dbReference>
<dbReference type="PRINTS" id="PR00032">
    <property type="entry name" value="HTHARAC"/>
</dbReference>
<dbReference type="EMBL" id="CP058649">
    <property type="protein sequence ID" value="QUI22410.1"/>
    <property type="molecule type" value="Genomic_DNA"/>
</dbReference>
<dbReference type="InterPro" id="IPR029442">
    <property type="entry name" value="GyrI-like"/>
</dbReference>
<dbReference type="PANTHER" id="PTHR47504:SF5">
    <property type="entry name" value="RIGHT ORIGIN-BINDING PROTEIN"/>
    <property type="match status" value="1"/>
</dbReference>
<keyword evidence="1" id="KW-0805">Transcription regulation</keyword>
<gene>
    <name evidence="5" type="ORF">HZI73_08890</name>
</gene>
<feature type="domain" description="HTH araC/xylS-type" evidence="4">
    <location>
        <begin position="8"/>
        <end position="106"/>
    </location>
</feature>
<evidence type="ECO:0000256" key="1">
    <source>
        <dbReference type="ARBA" id="ARBA00023015"/>
    </source>
</evidence>
<dbReference type="SMART" id="SM00342">
    <property type="entry name" value="HTH_ARAC"/>
    <property type="match status" value="1"/>
</dbReference>
<dbReference type="Pfam" id="PF12833">
    <property type="entry name" value="HTH_18"/>
    <property type="match status" value="1"/>
</dbReference>
<dbReference type="InterPro" id="IPR009057">
    <property type="entry name" value="Homeodomain-like_sf"/>
</dbReference>
<dbReference type="PANTHER" id="PTHR47504">
    <property type="entry name" value="RIGHT ORIGIN-BINDING PROTEIN"/>
    <property type="match status" value="1"/>
</dbReference>
<dbReference type="KEGG" id="vpy:HZI73_08890"/>
<proteinExistence type="predicted"/>
<dbReference type="RefSeq" id="WP_212697895.1">
    <property type="nucleotide sequence ID" value="NZ_CP058649.1"/>
</dbReference>
<dbReference type="SMART" id="SM00871">
    <property type="entry name" value="AraC_E_bind"/>
    <property type="match status" value="1"/>
</dbReference>
<dbReference type="SUPFAM" id="SSF46689">
    <property type="entry name" value="Homeodomain-like"/>
    <property type="match status" value="2"/>
</dbReference>
<keyword evidence="3" id="KW-0804">Transcription</keyword>
<dbReference type="GO" id="GO:0043565">
    <property type="term" value="F:sequence-specific DNA binding"/>
    <property type="evidence" value="ECO:0007669"/>
    <property type="project" value="InterPro"/>
</dbReference>
<protein>
    <submittedName>
        <fullName evidence="5">AraC family transcriptional regulator</fullName>
    </submittedName>
</protein>
<dbReference type="Gene3D" id="3.20.80.10">
    <property type="entry name" value="Regulatory factor, effector binding domain"/>
    <property type="match status" value="1"/>
</dbReference>
<reference evidence="5" key="1">
    <citation type="submission" date="2020-07" db="EMBL/GenBank/DDBJ databases">
        <title>Vallitalea pronyensis genome.</title>
        <authorList>
            <person name="Postec A."/>
        </authorList>
    </citation>
    <scope>NUCLEOTIDE SEQUENCE</scope>
    <source>
        <strain evidence="5">FatNI3</strain>
    </source>
</reference>
<dbReference type="Proteomes" id="UP000683246">
    <property type="component" value="Chromosome"/>
</dbReference>
<dbReference type="Gene3D" id="1.10.10.60">
    <property type="entry name" value="Homeodomain-like"/>
    <property type="match status" value="2"/>
</dbReference>
<keyword evidence="2" id="KW-0238">DNA-binding</keyword>
<dbReference type="Pfam" id="PF06445">
    <property type="entry name" value="GyrI-like"/>
    <property type="match status" value="1"/>
</dbReference>
<evidence type="ECO:0000313" key="5">
    <source>
        <dbReference type="EMBL" id="QUI22410.1"/>
    </source>
</evidence>
<dbReference type="AlphaFoldDB" id="A0A8J8MIR7"/>
<evidence type="ECO:0000256" key="2">
    <source>
        <dbReference type="ARBA" id="ARBA00023125"/>
    </source>
</evidence>
<dbReference type="PROSITE" id="PS01124">
    <property type="entry name" value="HTH_ARAC_FAMILY_2"/>
    <property type="match status" value="1"/>
</dbReference>
<dbReference type="InterPro" id="IPR018060">
    <property type="entry name" value="HTH_AraC"/>
</dbReference>